<evidence type="ECO:0000313" key="2">
    <source>
        <dbReference type="Proteomes" id="UP000249799"/>
    </source>
</evidence>
<dbReference type="Proteomes" id="UP000249799">
    <property type="component" value="Chromosome"/>
</dbReference>
<dbReference type="KEGG" id="bsed:DN745_05030"/>
<dbReference type="EMBL" id="CP030032">
    <property type="protein sequence ID" value="AWV88733.1"/>
    <property type="molecule type" value="Genomic_DNA"/>
</dbReference>
<sequence length="76" mass="8616">MRMSIAIYNPLLAEIHNHRTPNIGALAIRNFNASQARTYYIRLGSFYSSDLTAMYTGGSASKPKSLDEQYIMRVEQ</sequence>
<accession>A0A2Z4FII9</accession>
<evidence type="ECO:0000313" key="1">
    <source>
        <dbReference type="EMBL" id="AWV88733.1"/>
    </source>
</evidence>
<proteinExistence type="predicted"/>
<reference evidence="1 2" key="1">
    <citation type="submission" date="2018-06" db="EMBL/GenBank/DDBJ databases">
        <title>Lujinxingia sediminis gen. nov. sp. nov., a new facultative anaerobic member of the class Deltaproteobacteria, and proposal of Lujinxingaceae fam. nov.</title>
        <authorList>
            <person name="Guo L.-Y."/>
            <person name="Li C.-M."/>
            <person name="Wang S."/>
            <person name="Du Z.-J."/>
        </authorList>
    </citation>
    <scope>NUCLEOTIDE SEQUENCE [LARGE SCALE GENOMIC DNA]</scope>
    <source>
        <strain evidence="1 2">FA350</strain>
    </source>
</reference>
<gene>
    <name evidence="1" type="ORF">DN745_05030</name>
</gene>
<name>A0A2Z4FII9_9DELT</name>
<keyword evidence="2" id="KW-1185">Reference proteome</keyword>
<protein>
    <submittedName>
        <fullName evidence="1">Uncharacterized protein</fullName>
    </submittedName>
</protein>
<dbReference type="AlphaFoldDB" id="A0A2Z4FII9"/>
<organism evidence="1 2">
    <name type="scientific">Bradymonas sediminis</name>
    <dbReference type="NCBI Taxonomy" id="1548548"/>
    <lineage>
        <taxon>Bacteria</taxon>
        <taxon>Deltaproteobacteria</taxon>
        <taxon>Bradymonadales</taxon>
        <taxon>Bradymonadaceae</taxon>
        <taxon>Bradymonas</taxon>
    </lineage>
</organism>